<dbReference type="Gene3D" id="3.40.50.720">
    <property type="entry name" value="NAD(P)-binding Rossmann-like Domain"/>
    <property type="match status" value="1"/>
</dbReference>
<dbReference type="OrthoDB" id="2898618at2759"/>
<accession>A0A3N2Q8L6</accession>
<dbReference type="InterPro" id="IPR052178">
    <property type="entry name" value="Sec_Metab_Biosynth_SDR"/>
</dbReference>
<reference evidence="4 5" key="1">
    <citation type="journal article" date="2018" name="Mol. Ecol.">
        <title>The obligate alkalophilic soda-lake fungus Sodiomyces alkalinus has shifted to a protein diet.</title>
        <authorList>
            <person name="Grum-Grzhimaylo A.A."/>
            <person name="Falkoski D.L."/>
            <person name="van den Heuvel J."/>
            <person name="Valero-Jimenez C.A."/>
            <person name="Min B."/>
            <person name="Choi I.G."/>
            <person name="Lipzen A."/>
            <person name="Daum C.G."/>
            <person name="Aanen D.K."/>
            <person name="Tsang A."/>
            <person name="Henrissat B."/>
            <person name="Bilanenko E.N."/>
            <person name="de Vries R.P."/>
            <person name="van Kan J.A.L."/>
            <person name="Grigoriev I.V."/>
            <person name="Debets A.J.M."/>
        </authorList>
    </citation>
    <scope>NUCLEOTIDE SEQUENCE [LARGE SCALE GENOMIC DNA]</scope>
    <source>
        <strain evidence="4 5">F11</strain>
    </source>
</reference>
<dbReference type="STRING" id="1314773.A0A3N2Q8L6"/>
<dbReference type="CDD" id="cd05233">
    <property type="entry name" value="SDR_c"/>
    <property type="match status" value="1"/>
</dbReference>
<dbReference type="InterPro" id="IPR020904">
    <property type="entry name" value="Sc_DH/Rdtase_CS"/>
</dbReference>
<evidence type="ECO:0000256" key="3">
    <source>
        <dbReference type="ARBA" id="ARBA00023002"/>
    </source>
</evidence>
<dbReference type="AlphaFoldDB" id="A0A3N2Q8L6"/>
<dbReference type="RefSeq" id="XP_028470771.1">
    <property type="nucleotide sequence ID" value="XM_028607651.1"/>
</dbReference>
<comment type="similarity">
    <text evidence="1">Belongs to the short-chain dehydrogenases/reductases (SDR) family.</text>
</comment>
<evidence type="ECO:0000313" key="4">
    <source>
        <dbReference type="EMBL" id="ROT42965.1"/>
    </source>
</evidence>
<dbReference type="SUPFAM" id="SSF51735">
    <property type="entry name" value="NAD(P)-binding Rossmann-fold domains"/>
    <property type="match status" value="1"/>
</dbReference>
<dbReference type="Proteomes" id="UP000272025">
    <property type="component" value="Unassembled WGS sequence"/>
</dbReference>
<protein>
    <submittedName>
        <fullName evidence="4">NAD(P)-binding protein</fullName>
    </submittedName>
</protein>
<evidence type="ECO:0000256" key="2">
    <source>
        <dbReference type="ARBA" id="ARBA00022857"/>
    </source>
</evidence>
<dbReference type="PRINTS" id="PR00080">
    <property type="entry name" value="SDRFAMILY"/>
</dbReference>
<dbReference type="InterPro" id="IPR002347">
    <property type="entry name" value="SDR_fam"/>
</dbReference>
<name>A0A3N2Q8L6_SODAK</name>
<proteinExistence type="inferred from homology"/>
<gene>
    <name evidence="4" type="ORF">SODALDRAFT_269405</name>
</gene>
<keyword evidence="5" id="KW-1185">Reference proteome</keyword>
<keyword evidence="2" id="KW-0521">NADP</keyword>
<dbReference type="PANTHER" id="PTHR43618:SF4">
    <property type="entry name" value="SHORT CHAIN DEHYDROGENASE_REDUCTASE FAMILY (AFU_ORTHOLOGUE AFUA_7G04540)"/>
    <property type="match status" value="1"/>
</dbReference>
<dbReference type="GeneID" id="39576129"/>
<dbReference type="PRINTS" id="PR00081">
    <property type="entry name" value="GDHRDH"/>
</dbReference>
<keyword evidence="3" id="KW-0560">Oxidoreductase</keyword>
<evidence type="ECO:0000313" key="5">
    <source>
        <dbReference type="Proteomes" id="UP000272025"/>
    </source>
</evidence>
<dbReference type="PROSITE" id="PS00061">
    <property type="entry name" value="ADH_SHORT"/>
    <property type="match status" value="1"/>
</dbReference>
<dbReference type="EMBL" id="ML119051">
    <property type="protein sequence ID" value="ROT42965.1"/>
    <property type="molecule type" value="Genomic_DNA"/>
</dbReference>
<sequence length="294" mass="31161">MSNPLSASSLLSVKDWVVVVYAQAFAANGAKVYITGRRQEVLETSARVHGSADKIGSSGGQIVPLVMDVTNKDTIKAAVDQITQTDGYVNVLVNNAGVWTTKPEAGPEDGPVKFGTSMLEQSIDLWQQAFLVNATSIYFVTAAFLPLLAKSVTSHTGKLGSVINTTSNSGHLRMSEGSQLAYNVSKAAAVHMTRQLAFDFSHENIKIRVNAIAPGWYPTEMTTGGSDENNVSQAQDDAAFQQEMVGMGARVPPGRMGNPQDLGSAVLTLATNEYIWGSHLVVDGGITQSVAGTI</sequence>
<dbReference type="InterPro" id="IPR036291">
    <property type="entry name" value="NAD(P)-bd_dom_sf"/>
</dbReference>
<evidence type="ECO:0000256" key="1">
    <source>
        <dbReference type="ARBA" id="ARBA00006484"/>
    </source>
</evidence>
<dbReference type="GO" id="GO:0016491">
    <property type="term" value="F:oxidoreductase activity"/>
    <property type="evidence" value="ECO:0007669"/>
    <property type="project" value="UniProtKB-KW"/>
</dbReference>
<dbReference type="Pfam" id="PF13561">
    <property type="entry name" value="adh_short_C2"/>
    <property type="match status" value="1"/>
</dbReference>
<organism evidence="4 5">
    <name type="scientific">Sodiomyces alkalinus (strain CBS 110278 / VKM F-3762 / F11)</name>
    <name type="common">Alkaliphilic filamentous fungus</name>
    <dbReference type="NCBI Taxonomy" id="1314773"/>
    <lineage>
        <taxon>Eukaryota</taxon>
        <taxon>Fungi</taxon>
        <taxon>Dikarya</taxon>
        <taxon>Ascomycota</taxon>
        <taxon>Pezizomycotina</taxon>
        <taxon>Sordariomycetes</taxon>
        <taxon>Hypocreomycetidae</taxon>
        <taxon>Glomerellales</taxon>
        <taxon>Plectosphaerellaceae</taxon>
        <taxon>Sodiomyces</taxon>
    </lineage>
</organism>
<dbReference type="PANTHER" id="PTHR43618">
    <property type="entry name" value="7-ALPHA-HYDROXYSTEROID DEHYDROGENASE"/>
    <property type="match status" value="1"/>
</dbReference>